<dbReference type="Proteomes" id="UP000003490">
    <property type="component" value="Unassembled WGS sequence"/>
</dbReference>
<dbReference type="HOGENOM" id="CLU_3342298_0_0_9"/>
<evidence type="ECO:0000313" key="1">
    <source>
        <dbReference type="EMBL" id="EDO59471.1"/>
    </source>
</evidence>
<dbReference type="AlphaFoldDB" id="A7VY44"/>
<dbReference type="EMBL" id="ABCB02000021">
    <property type="protein sequence ID" value="EDO59471.1"/>
    <property type="molecule type" value="Genomic_DNA"/>
</dbReference>
<comment type="caution">
    <text evidence="1">The sequence shown here is derived from an EMBL/GenBank/DDBJ whole genome shotgun (WGS) entry which is preliminary data.</text>
</comment>
<reference evidence="1 2" key="1">
    <citation type="submission" date="2007-08" db="EMBL/GenBank/DDBJ databases">
        <title>Draft genome sequence of Clostridium leptum (DSM 753).</title>
        <authorList>
            <person name="Sudarsanam P."/>
            <person name="Ley R."/>
            <person name="Guruge J."/>
            <person name="Turnbaugh P.J."/>
            <person name="Mahowald M."/>
            <person name="Liep D."/>
            <person name="Gordon J."/>
        </authorList>
    </citation>
    <scope>NUCLEOTIDE SEQUENCE [LARGE SCALE GENOMIC DNA]</scope>
    <source>
        <strain evidence="1 2">DSM 753</strain>
    </source>
</reference>
<reference evidence="1 2" key="2">
    <citation type="submission" date="2007-08" db="EMBL/GenBank/DDBJ databases">
        <authorList>
            <person name="Fulton L."/>
            <person name="Clifton S."/>
            <person name="Fulton B."/>
            <person name="Xu J."/>
            <person name="Minx P."/>
            <person name="Pepin K.H."/>
            <person name="Johnson M."/>
            <person name="Thiruvilangam P."/>
            <person name="Bhonagiri V."/>
            <person name="Nash W.E."/>
            <person name="Wang C."/>
            <person name="Mardis E.R."/>
            <person name="Wilson R.K."/>
        </authorList>
    </citation>
    <scope>NUCLEOTIDE SEQUENCE [LARGE SCALE GENOMIC DNA]</scope>
    <source>
        <strain evidence="1 2">DSM 753</strain>
    </source>
</reference>
<gene>
    <name evidence="1" type="ORF">CLOLEP_03519</name>
</gene>
<protein>
    <submittedName>
        <fullName evidence="1">Uncharacterized protein</fullName>
    </submittedName>
</protein>
<proteinExistence type="predicted"/>
<sequence>MGFSLDTSPFVMDWRRRPLHRRLCLLQKYGFEIYAAI</sequence>
<name>A7VY44_9FIRM</name>
<organism evidence="1 2">
    <name type="scientific">[Clostridium] leptum DSM 753</name>
    <dbReference type="NCBI Taxonomy" id="428125"/>
    <lineage>
        <taxon>Bacteria</taxon>
        <taxon>Bacillati</taxon>
        <taxon>Bacillota</taxon>
        <taxon>Clostridia</taxon>
        <taxon>Eubacteriales</taxon>
        <taxon>Oscillospiraceae</taxon>
        <taxon>Oscillospiraceae incertae sedis</taxon>
    </lineage>
</organism>
<accession>A7VY44</accession>
<evidence type="ECO:0000313" key="2">
    <source>
        <dbReference type="Proteomes" id="UP000003490"/>
    </source>
</evidence>